<accession>A0A928A2D3</accession>
<dbReference type="InterPro" id="IPR009959">
    <property type="entry name" value="Cyclase_SnoaL-like"/>
</dbReference>
<proteinExistence type="predicted"/>
<protein>
    <submittedName>
        <fullName evidence="1">Ester cyclase</fullName>
    </submittedName>
</protein>
<name>A0A928A2D3_SELRU</name>
<organism evidence="1 2">
    <name type="scientific">Selenomonas ruminantium</name>
    <dbReference type="NCBI Taxonomy" id="971"/>
    <lineage>
        <taxon>Bacteria</taxon>
        <taxon>Bacillati</taxon>
        <taxon>Bacillota</taxon>
        <taxon>Negativicutes</taxon>
        <taxon>Selenomonadales</taxon>
        <taxon>Selenomonadaceae</taxon>
        <taxon>Selenomonas</taxon>
    </lineage>
</organism>
<dbReference type="GO" id="GO:0030638">
    <property type="term" value="P:polyketide metabolic process"/>
    <property type="evidence" value="ECO:0007669"/>
    <property type="project" value="InterPro"/>
</dbReference>
<evidence type="ECO:0000313" key="2">
    <source>
        <dbReference type="Proteomes" id="UP000761380"/>
    </source>
</evidence>
<dbReference type="InterPro" id="IPR032710">
    <property type="entry name" value="NTF2-like_dom_sf"/>
</dbReference>
<dbReference type="SUPFAM" id="SSF54427">
    <property type="entry name" value="NTF2-like"/>
    <property type="match status" value="1"/>
</dbReference>
<dbReference type="EMBL" id="SVBY01000126">
    <property type="protein sequence ID" value="MBE6093712.1"/>
    <property type="molecule type" value="Genomic_DNA"/>
</dbReference>
<evidence type="ECO:0000313" key="1">
    <source>
        <dbReference type="EMBL" id="MBE6093712.1"/>
    </source>
</evidence>
<dbReference type="AlphaFoldDB" id="A0A928A2D3"/>
<dbReference type="Proteomes" id="UP000761380">
    <property type="component" value="Unassembled WGS sequence"/>
</dbReference>
<gene>
    <name evidence="1" type="ORF">E7201_11215</name>
</gene>
<dbReference type="Gene3D" id="3.10.450.50">
    <property type="match status" value="1"/>
</dbReference>
<sequence length="139" mass="15504">MVEHKDVKQLLAEFENMINTADESLAAKLIAADAIFYAPTQPEPLTGPKGYLAIVHMMRSAFSDVKWHLEDCVTETGKIAVCWTCTGTHDGEFMGRPATGRKFKVRCMNFYGIREGKFVSDVGCPDIFGILMQTGLMRH</sequence>
<reference evidence="1" key="1">
    <citation type="submission" date="2019-04" db="EMBL/GenBank/DDBJ databases">
        <title>Evolution of Biomass-Degrading Anaerobic Consortia Revealed by Metagenomics.</title>
        <authorList>
            <person name="Peng X."/>
        </authorList>
    </citation>
    <scope>NUCLEOTIDE SEQUENCE</scope>
    <source>
        <strain evidence="1">SIG240</strain>
    </source>
</reference>
<dbReference type="PANTHER" id="PTHR38436:SF1">
    <property type="entry name" value="ESTER CYCLASE"/>
    <property type="match status" value="1"/>
</dbReference>
<comment type="caution">
    <text evidence="1">The sequence shown here is derived from an EMBL/GenBank/DDBJ whole genome shotgun (WGS) entry which is preliminary data.</text>
</comment>
<dbReference type="PANTHER" id="PTHR38436">
    <property type="entry name" value="POLYKETIDE CYCLASE SNOAL-LIKE DOMAIN"/>
    <property type="match status" value="1"/>
</dbReference>
<dbReference type="Pfam" id="PF07366">
    <property type="entry name" value="SnoaL"/>
    <property type="match status" value="1"/>
</dbReference>